<dbReference type="InterPro" id="IPR001841">
    <property type="entry name" value="Znf_RING"/>
</dbReference>
<comment type="caution">
    <text evidence="7">The sequence shown here is derived from an EMBL/GenBank/DDBJ whole genome shotgun (WGS) entry which is preliminary data.</text>
</comment>
<feature type="coiled-coil region" evidence="4">
    <location>
        <begin position="91"/>
        <end position="132"/>
    </location>
</feature>
<reference evidence="7 8" key="1">
    <citation type="submission" date="2022-05" db="EMBL/GenBank/DDBJ databases">
        <authorList>
            <consortium name="Genoscope - CEA"/>
            <person name="William W."/>
        </authorList>
    </citation>
    <scope>NUCLEOTIDE SEQUENCE [LARGE SCALE GENOMIC DNA]</scope>
</reference>
<dbReference type="SUPFAM" id="SSF57850">
    <property type="entry name" value="RING/U-box"/>
    <property type="match status" value="1"/>
</dbReference>
<dbReference type="SMART" id="SM00184">
    <property type="entry name" value="RING"/>
    <property type="match status" value="1"/>
</dbReference>
<keyword evidence="8" id="KW-1185">Reference proteome</keyword>
<keyword evidence="1 3" id="KW-0863">Zinc-finger</keyword>
<feature type="domain" description="RING-type" evidence="6">
    <location>
        <begin position="21"/>
        <end position="59"/>
    </location>
</feature>
<dbReference type="PROSITE" id="PS50089">
    <property type="entry name" value="ZF_RING_2"/>
    <property type="match status" value="1"/>
</dbReference>
<name>A0ABN8MMH1_9CNID</name>
<evidence type="ECO:0000256" key="4">
    <source>
        <dbReference type="SAM" id="Coils"/>
    </source>
</evidence>
<evidence type="ECO:0000256" key="1">
    <source>
        <dbReference type="ARBA" id="ARBA00022771"/>
    </source>
</evidence>
<dbReference type="EMBL" id="CALNXI010000560">
    <property type="protein sequence ID" value="CAH3029251.1"/>
    <property type="molecule type" value="Genomic_DNA"/>
</dbReference>
<sequence length="566" mass="63145">MASKKVSVSSTSLSMTLPISCQICLGKVREPVVCPNQHVFCSTCMDTWLRSHSFCPTCRTSITTEQPCKKILGSIDLPVNSDAVTRAELRRTRLDLIRREYEDELKSLQNTVERLKSENKQLHEKMIERERTMASMDFTTRSRGPDDGPGKLDIDMLVKLTTRLQEASHTYESLRGDMDKIKEDNKKLLEENKSLLRENTRLKEDPKFSKSPQRYIHYTMAGLQTKVGQYEREVQQLRRALVRSDNYIDDLSSKLEVATGQPLPKTTRPRNSPATCSSSCTITSLASEKDAVECVTNSDLQEAERSDLPEAANLPNDNKKKRLAATSDSENHTPRGHSPLLAPANGERLSFERGAALGDERESGLSSRRSSEVSLYGQDLDIPPGPLTSSLNILEPVEGEAIDRPPSRGELLLLGDRSSRRAEKPPLEENLDMFTASRQLILLSERRSRHRDGIESLKMRDLSECSPSSSDGGKRKLLDTKSIDFDVLVNAAGDDSASNSTSRESPPNFSRDELDDRASPEIRTFSLAKIKSEIGIGQENEIAPKKARLESGDYGNDSDSVEQRDS</sequence>
<feature type="region of interest" description="Disordered" evidence="5">
    <location>
        <begin position="491"/>
        <end position="521"/>
    </location>
</feature>
<evidence type="ECO:0000256" key="5">
    <source>
        <dbReference type="SAM" id="MobiDB-lite"/>
    </source>
</evidence>
<evidence type="ECO:0000259" key="6">
    <source>
        <dbReference type="PROSITE" id="PS50089"/>
    </source>
</evidence>
<dbReference type="InterPro" id="IPR039209">
    <property type="entry name" value="OBI1"/>
</dbReference>
<feature type="coiled-coil region" evidence="4">
    <location>
        <begin position="164"/>
        <end position="240"/>
    </location>
</feature>
<evidence type="ECO:0000256" key="2">
    <source>
        <dbReference type="ARBA" id="ARBA00022833"/>
    </source>
</evidence>
<dbReference type="Gene3D" id="3.30.40.10">
    <property type="entry name" value="Zinc/RING finger domain, C3HC4 (zinc finger)"/>
    <property type="match status" value="1"/>
</dbReference>
<feature type="compositionally biased region" description="Basic and acidic residues" evidence="5">
    <location>
        <begin position="542"/>
        <end position="551"/>
    </location>
</feature>
<feature type="compositionally biased region" description="Basic and acidic residues" evidence="5">
    <location>
        <begin position="510"/>
        <end position="520"/>
    </location>
</feature>
<evidence type="ECO:0000313" key="8">
    <source>
        <dbReference type="Proteomes" id="UP001159427"/>
    </source>
</evidence>
<dbReference type="Pfam" id="PF13923">
    <property type="entry name" value="zf-C3HC4_2"/>
    <property type="match status" value="1"/>
</dbReference>
<keyword evidence="4" id="KW-0175">Coiled coil</keyword>
<dbReference type="PANTHER" id="PTHR14609:SF1">
    <property type="entry name" value="ORC UBIQUITIN LIGASE 1"/>
    <property type="match status" value="1"/>
</dbReference>
<dbReference type="PANTHER" id="PTHR14609">
    <property type="entry name" value="RING FINGER PROTEIN 219"/>
    <property type="match status" value="1"/>
</dbReference>
<dbReference type="InterPro" id="IPR013083">
    <property type="entry name" value="Znf_RING/FYVE/PHD"/>
</dbReference>
<proteinExistence type="predicted"/>
<evidence type="ECO:0000313" key="7">
    <source>
        <dbReference type="EMBL" id="CAH3029251.1"/>
    </source>
</evidence>
<accession>A0ABN8MMH1</accession>
<feature type="region of interest" description="Disordered" evidence="5">
    <location>
        <begin position="324"/>
        <end position="347"/>
    </location>
</feature>
<dbReference type="InterPro" id="IPR035691">
    <property type="entry name" value="OBI1_RING-HC"/>
</dbReference>
<dbReference type="Proteomes" id="UP001159427">
    <property type="component" value="Unassembled WGS sequence"/>
</dbReference>
<protein>
    <recommendedName>
        <fullName evidence="6">RING-type domain-containing protein</fullName>
    </recommendedName>
</protein>
<feature type="region of interest" description="Disordered" evidence="5">
    <location>
        <begin position="536"/>
        <end position="566"/>
    </location>
</feature>
<evidence type="ECO:0000256" key="3">
    <source>
        <dbReference type="PROSITE-ProRule" id="PRU00175"/>
    </source>
</evidence>
<keyword evidence="2" id="KW-0862">Zinc</keyword>
<feature type="compositionally biased region" description="Polar residues" evidence="5">
    <location>
        <begin position="496"/>
        <end position="508"/>
    </location>
</feature>
<gene>
    <name evidence="7" type="ORF">PEVE_00035817</name>
</gene>
<keyword evidence="1 3" id="KW-0479">Metal-binding</keyword>
<dbReference type="CDD" id="cd16562">
    <property type="entry name" value="RING-HC_RNF219"/>
    <property type="match status" value="1"/>
</dbReference>
<organism evidence="7 8">
    <name type="scientific">Porites evermanni</name>
    <dbReference type="NCBI Taxonomy" id="104178"/>
    <lineage>
        <taxon>Eukaryota</taxon>
        <taxon>Metazoa</taxon>
        <taxon>Cnidaria</taxon>
        <taxon>Anthozoa</taxon>
        <taxon>Hexacorallia</taxon>
        <taxon>Scleractinia</taxon>
        <taxon>Fungiina</taxon>
        <taxon>Poritidae</taxon>
        <taxon>Porites</taxon>
    </lineage>
</organism>